<accession>A0A239GVN3</accession>
<reference evidence="8 9" key="1">
    <citation type="submission" date="2017-06" db="EMBL/GenBank/DDBJ databases">
        <authorList>
            <person name="Kim H.J."/>
            <person name="Triplett B.A."/>
        </authorList>
    </citation>
    <scope>NUCLEOTIDE SEQUENCE [LARGE SCALE GENOMIC DNA]</scope>
    <source>
        <strain evidence="8 9">CGMCC 4.2132</strain>
    </source>
</reference>
<comment type="cofactor">
    <cofactor evidence="6">
        <name>Zn(2+)</name>
        <dbReference type="ChEBI" id="CHEBI:29105"/>
    </cofactor>
</comment>
<proteinExistence type="inferred from homology"/>
<feature type="binding site" evidence="6">
    <location>
        <position position="475"/>
    </location>
    <ligand>
        <name>Zn(2+)</name>
        <dbReference type="ChEBI" id="CHEBI:29105"/>
    </ligand>
</feature>
<feature type="binding site" evidence="6">
    <location>
        <position position="675"/>
    </location>
    <ligand>
        <name>Zn(2+)</name>
        <dbReference type="ChEBI" id="CHEBI:29105"/>
    </ligand>
</feature>
<comment type="function">
    <text evidence="6">Part of an energy-coupled inorganic carbon pump.</text>
</comment>
<dbReference type="AlphaFoldDB" id="A0A239GVN3"/>
<dbReference type="OrthoDB" id="9805101at2"/>
<keyword evidence="2 6" id="KW-1003">Cell membrane</keyword>
<organism evidence="8 9">
    <name type="scientific">Streptosporangium subroseum</name>
    <dbReference type="NCBI Taxonomy" id="106412"/>
    <lineage>
        <taxon>Bacteria</taxon>
        <taxon>Bacillati</taxon>
        <taxon>Actinomycetota</taxon>
        <taxon>Actinomycetes</taxon>
        <taxon>Streptosporangiales</taxon>
        <taxon>Streptosporangiaceae</taxon>
        <taxon>Streptosporangium</taxon>
    </lineage>
</organism>
<evidence type="ECO:0000256" key="5">
    <source>
        <dbReference type="ARBA" id="ARBA00023136"/>
    </source>
</evidence>
<dbReference type="PANTHER" id="PTHR38344">
    <property type="entry name" value="UPF0753 PROTEIN AQ_863"/>
    <property type="match status" value="1"/>
</dbReference>
<protein>
    <recommendedName>
        <fullName evidence="6">Probable inorganic carbon transporter subunit DabA</fullName>
    </recommendedName>
</protein>
<evidence type="ECO:0000256" key="6">
    <source>
        <dbReference type="HAMAP-Rule" id="MF_01871"/>
    </source>
</evidence>
<dbReference type="InterPro" id="IPR018752">
    <property type="entry name" value="DabA"/>
</dbReference>
<evidence type="ECO:0000256" key="4">
    <source>
        <dbReference type="ARBA" id="ARBA00022833"/>
    </source>
</evidence>
<feature type="compositionally biased region" description="Low complexity" evidence="7">
    <location>
        <begin position="1023"/>
        <end position="1048"/>
    </location>
</feature>
<dbReference type="Pfam" id="PF10070">
    <property type="entry name" value="DabA"/>
    <property type="match status" value="1"/>
</dbReference>
<comment type="similarity">
    <text evidence="6">Belongs to the inorganic carbon transporter (TC 9.A.2) DabA family.</text>
</comment>
<feature type="region of interest" description="Disordered" evidence="7">
    <location>
        <begin position="1004"/>
        <end position="1061"/>
    </location>
</feature>
<dbReference type="EMBL" id="FZOD01000014">
    <property type="protein sequence ID" value="SNS72932.1"/>
    <property type="molecule type" value="Genomic_DNA"/>
</dbReference>
<sequence>MKATARPMRETTEDRRTDIPDLVARAARLLPEQPPLQAFVHHNTLHAFEHLPFDDAVVHAARLFGTEPFQSEAAFHSCVDSGRIQQEDLDAVIEPMAADDDVPLVPGGPTRRQFHAIRLRFLLEVPRGPALSLLLQETDQRVRFTARLSTRRRTELLRQARRDWTGPTAPEPAARALQEQLLGRLWSHLEKMAPRVQVVERSTPRRRDQILAVTGLDPDELVHPLLIRLSAAFLDQGIAYWPMPGRHRGFLGAFRRLYGRPGGPPDRFLRGLGAELRRQEAESWTAERTVVWALTELDLPERDWADTIQATLLSLRGWAGMMRQFEHRPDRSPVEAHPARLIDYLAVQLILDVYAARHAVAEHLGGHATFADLDRLSAHGEATAAPAEVSLELVYEAFVLAQVMPVDTAVLADAHHATAWLGAVRSCDAIERRRLLHLAYERRHRVGVLDALAAHQRVATRPSPRSRFQAVFCIDEREESLRRHLEEHFPQVETFGYAGFFGVAMTYRGLDEVRARPLCPVGVTSRHLVVEEAVGAANTVRSRRHTVARRRRGAWSRLIAVGGRTVARGSAVTFGVGFTSFFSLIGRCLFPLRFHRCLRRLQHGADAGPVTRLAVERTSAEEHGDGLLRGYSVPEMVDLVSAALRTMGLNPRSLVLIVGHGSSSLNNPHESAHDCGATGGGRGGPNARAFAVMANHAAVRAGLRDRGIDVPESAWFLGAYHNTCDDSMTYYDEDLIPERCRPTADRAKRAVAAACVLAAHERSRRFESAPADLPLSGALTHVETRTVDLGQPRPEYGHATNAACVVGRRSRTRGLFLDRRAFLVSYDPDGDPTGELLTNLLLAAGPVCAGINLEYYFSYVDPAGYGCGTKLPHNIVGLLGVMDGHASDLRTGLPWQMVEIHEPVRLLLIVEAEPERLAAILREHPALSRLVVNGWIQLVAWSPGSGAMHVFRHNAFQPHTPEITEFPVVGRSAQFYAGKRGHLGCAHVMTASEAVSSEAVPSDAVASSGPVASSEAAPSETLSSGAASFSETASSGASGAGNGRASAGELARRAVRIQELP</sequence>
<dbReference type="GO" id="GO:0005886">
    <property type="term" value="C:plasma membrane"/>
    <property type="evidence" value="ECO:0007669"/>
    <property type="project" value="UniProtKB-SubCell"/>
</dbReference>
<keyword evidence="9" id="KW-1185">Reference proteome</keyword>
<name>A0A239GVN3_9ACTN</name>
<evidence type="ECO:0000256" key="1">
    <source>
        <dbReference type="ARBA" id="ARBA00022448"/>
    </source>
</evidence>
<evidence type="ECO:0000256" key="7">
    <source>
        <dbReference type="SAM" id="MobiDB-lite"/>
    </source>
</evidence>
<evidence type="ECO:0000256" key="2">
    <source>
        <dbReference type="ARBA" id="ARBA00022475"/>
    </source>
</evidence>
<evidence type="ECO:0000313" key="9">
    <source>
        <dbReference type="Proteomes" id="UP000198282"/>
    </source>
</evidence>
<keyword evidence="3 6" id="KW-0479">Metal-binding</keyword>
<feature type="binding site" evidence="6">
    <location>
        <position position="473"/>
    </location>
    <ligand>
        <name>Zn(2+)</name>
        <dbReference type="ChEBI" id="CHEBI:29105"/>
    </ligand>
</feature>
<keyword evidence="5 6" id="KW-0472">Membrane</keyword>
<feature type="binding site" evidence="6">
    <location>
        <position position="660"/>
    </location>
    <ligand>
        <name>Zn(2+)</name>
        <dbReference type="ChEBI" id="CHEBI:29105"/>
    </ligand>
</feature>
<comment type="subcellular location">
    <subcellularLocation>
        <location evidence="6">Cell membrane</location>
        <topology evidence="6">Peripheral membrane protein</topology>
    </subcellularLocation>
</comment>
<evidence type="ECO:0000313" key="8">
    <source>
        <dbReference type="EMBL" id="SNS72932.1"/>
    </source>
</evidence>
<dbReference type="PANTHER" id="PTHR38344:SF1">
    <property type="entry name" value="INORGANIC CARBON TRANSPORTER SUBUNIT DABA-RELATED"/>
    <property type="match status" value="1"/>
</dbReference>
<dbReference type="GO" id="GO:0008270">
    <property type="term" value="F:zinc ion binding"/>
    <property type="evidence" value="ECO:0007669"/>
    <property type="project" value="UniProtKB-UniRule"/>
</dbReference>
<comment type="subunit">
    <text evidence="6">Forms a complex with DabB.</text>
</comment>
<dbReference type="HAMAP" id="MF_01871">
    <property type="entry name" value="DabA"/>
    <property type="match status" value="1"/>
</dbReference>
<evidence type="ECO:0000256" key="3">
    <source>
        <dbReference type="ARBA" id="ARBA00022723"/>
    </source>
</evidence>
<keyword evidence="4 6" id="KW-0862">Zinc</keyword>
<dbReference type="RefSeq" id="WP_089208270.1">
    <property type="nucleotide sequence ID" value="NZ_FZOD01000014.1"/>
</dbReference>
<keyword evidence="1 6" id="KW-0813">Transport</keyword>
<gene>
    <name evidence="6" type="primary">dabA</name>
    <name evidence="8" type="ORF">SAMN05216276_1014160</name>
</gene>
<dbReference type="Proteomes" id="UP000198282">
    <property type="component" value="Unassembled WGS sequence"/>
</dbReference>